<evidence type="ECO:0000313" key="6">
    <source>
        <dbReference type="Proteomes" id="UP000198935"/>
    </source>
</evidence>
<dbReference type="InterPro" id="IPR042490">
    <property type="entry name" value="Thio_Ohase/BAAT_N"/>
</dbReference>
<dbReference type="Gene3D" id="2.60.40.2240">
    <property type="entry name" value="Acyl-CoA thioester hydrolase/BAAT N-terminal domain"/>
    <property type="match status" value="1"/>
</dbReference>
<feature type="active site" description="Charge relay system" evidence="2">
    <location>
        <position position="336"/>
    </location>
</feature>
<evidence type="ECO:0000313" key="5">
    <source>
        <dbReference type="EMBL" id="SDZ19496.1"/>
    </source>
</evidence>
<comment type="similarity">
    <text evidence="1">Belongs to the C/M/P thioester hydrolase family.</text>
</comment>
<organism evidence="5 6">
    <name type="scientific">Evansella caseinilytica</name>
    <dbReference type="NCBI Taxonomy" id="1503961"/>
    <lineage>
        <taxon>Bacteria</taxon>
        <taxon>Bacillati</taxon>
        <taxon>Bacillota</taxon>
        <taxon>Bacilli</taxon>
        <taxon>Bacillales</taxon>
        <taxon>Bacillaceae</taxon>
        <taxon>Evansella</taxon>
    </lineage>
</organism>
<name>A0A1H3R1L8_9BACI</name>
<evidence type="ECO:0000256" key="2">
    <source>
        <dbReference type="PIRSR" id="PIRSR016521-1"/>
    </source>
</evidence>
<feature type="domain" description="Acyl-CoA thioester hydrolase/bile acid-CoA amino acid N-acetyltransferase" evidence="3">
    <location>
        <begin position="13"/>
        <end position="131"/>
    </location>
</feature>
<dbReference type="AlphaFoldDB" id="A0A1H3R1L8"/>
<dbReference type="EMBL" id="FNPI01000007">
    <property type="protein sequence ID" value="SDZ19496.1"/>
    <property type="molecule type" value="Genomic_DNA"/>
</dbReference>
<feature type="domain" description="BAAT/Acyl-CoA thioester hydrolase C-terminal" evidence="4">
    <location>
        <begin position="200"/>
        <end position="416"/>
    </location>
</feature>
<keyword evidence="5" id="KW-0378">Hydrolase</keyword>
<feature type="active site" description="Charge relay system" evidence="2">
    <location>
        <position position="223"/>
    </location>
</feature>
<dbReference type="Pfam" id="PF08840">
    <property type="entry name" value="BAAT_C"/>
    <property type="match status" value="1"/>
</dbReference>
<reference evidence="6" key="1">
    <citation type="submission" date="2016-10" db="EMBL/GenBank/DDBJ databases">
        <authorList>
            <person name="Varghese N."/>
            <person name="Submissions S."/>
        </authorList>
    </citation>
    <scope>NUCLEOTIDE SEQUENCE [LARGE SCALE GENOMIC DNA]</scope>
    <source>
        <strain evidence="6">SP</strain>
    </source>
</reference>
<dbReference type="PANTHER" id="PTHR10824:SF36">
    <property type="entry name" value="ACYL-COA THIOESTERASE 17-RELATED"/>
    <property type="match status" value="1"/>
</dbReference>
<dbReference type="InterPro" id="IPR006862">
    <property type="entry name" value="Thio_Ohase/aa_AcTrfase"/>
</dbReference>
<dbReference type="InterPro" id="IPR016662">
    <property type="entry name" value="Acyl-CoA_thioEstase_long-chain"/>
</dbReference>
<accession>A0A1H3R1L8</accession>
<dbReference type="Proteomes" id="UP000198935">
    <property type="component" value="Unassembled WGS sequence"/>
</dbReference>
<keyword evidence="6" id="KW-1185">Reference proteome</keyword>
<dbReference type="Gene3D" id="3.40.50.1820">
    <property type="entry name" value="alpha/beta hydrolase"/>
    <property type="match status" value="1"/>
</dbReference>
<dbReference type="InterPro" id="IPR014940">
    <property type="entry name" value="BAAT_C"/>
</dbReference>
<dbReference type="GO" id="GO:0047617">
    <property type="term" value="F:fatty acyl-CoA hydrolase activity"/>
    <property type="evidence" value="ECO:0007669"/>
    <property type="project" value="TreeGrafter"/>
</dbReference>
<dbReference type="OrthoDB" id="8922993at2"/>
<dbReference type="STRING" id="1503961.SAMN05421736_107148"/>
<protein>
    <submittedName>
        <fullName evidence="5">Dienelactone hydrolase</fullName>
    </submittedName>
</protein>
<evidence type="ECO:0000256" key="1">
    <source>
        <dbReference type="ARBA" id="ARBA00006538"/>
    </source>
</evidence>
<evidence type="ECO:0000259" key="3">
    <source>
        <dbReference type="Pfam" id="PF04775"/>
    </source>
</evidence>
<dbReference type="Pfam" id="PF04775">
    <property type="entry name" value="Bile_Hydr_Trans"/>
    <property type="match status" value="1"/>
</dbReference>
<sequence>MKCFLYPDIGRVDEPLQLHMEGLIPREPVKMTLTMDHEEIGLWNASTITHADEQGRLIIGGQKKKESNILMKLIQNLRPIDGGLPQCSHSKEQLKPLTYYLDIKAAESLITESRTVTRLFKEDFVEEESVSAGPLSGTFYFPNIKKKLPGIIIFGGLLDTSPHELGALLASNGYGALVADYVDFQEERTSPVNMPLETIDHFIQWLQQHPLTAGKQIVVFGSSKGAELALLSASRNKAVSGVVAYSAPCHVVQCSTIQKPNIRWTENGRTLPSIKSGKITAFVEKVIRYYLRRKADSTADVFKQEVERYENKGKTEAHIQVEKINGPILLISGGSDGLWPSAWMGQKIVSRLEAAAFPYDVKHVTYPHAGHIFVQPYLPALPHTDAPVSLGGAPADNADAGERAWLETLEFLHHHFPPAKIPIYGARHSVSL</sequence>
<dbReference type="PIRSF" id="PIRSF016521">
    <property type="entry name" value="Acyl-CoA_hydro"/>
    <property type="match status" value="1"/>
</dbReference>
<dbReference type="GO" id="GO:0006631">
    <property type="term" value="P:fatty acid metabolic process"/>
    <property type="evidence" value="ECO:0007669"/>
    <property type="project" value="TreeGrafter"/>
</dbReference>
<dbReference type="PANTHER" id="PTHR10824">
    <property type="entry name" value="ACYL-COENZYME A THIOESTERASE-RELATED"/>
    <property type="match status" value="1"/>
</dbReference>
<feature type="active site" description="Charge relay system" evidence="2">
    <location>
        <position position="371"/>
    </location>
</feature>
<dbReference type="GO" id="GO:0006637">
    <property type="term" value="P:acyl-CoA metabolic process"/>
    <property type="evidence" value="ECO:0007669"/>
    <property type="project" value="InterPro"/>
</dbReference>
<gene>
    <name evidence="5" type="ORF">SAMN05421736_107148</name>
</gene>
<proteinExistence type="inferred from homology"/>
<dbReference type="SUPFAM" id="SSF53474">
    <property type="entry name" value="alpha/beta-Hydrolases"/>
    <property type="match status" value="1"/>
</dbReference>
<evidence type="ECO:0000259" key="4">
    <source>
        <dbReference type="Pfam" id="PF08840"/>
    </source>
</evidence>
<dbReference type="InterPro" id="IPR029058">
    <property type="entry name" value="AB_hydrolase_fold"/>
</dbReference>